<keyword evidence="5 7" id="KW-0472">Membrane</keyword>
<gene>
    <name evidence="8" type="ORF">PANT1444_LOCUS15233</name>
</gene>
<organism evidence="8">
    <name type="scientific">Phaeocystis antarctica</name>
    <dbReference type="NCBI Taxonomy" id="33657"/>
    <lineage>
        <taxon>Eukaryota</taxon>
        <taxon>Haptista</taxon>
        <taxon>Haptophyta</taxon>
        <taxon>Prymnesiophyceae</taxon>
        <taxon>Phaeocystales</taxon>
        <taxon>Phaeocystaceae</taxon>
        <taxon>Phaeocystis</taxon>
    </lineage>
</organism>
<dbReference type="GO" id="GO:0030026">
    <property type="term" value="P:intracellular manganese ion homeostasis"/>
    <property type="evidence" value="ECO:0007669"/>
    <property type="project" value="InterPro"/>
</dbReference>
<proteinExistence type="inferred from homology"/>
<sequence length="289" mass="31262">MQQLAQPLMTGPSRDLDGARSAYQSGDIEASRAAHANAVRPAGMKATEDHIEAGGRIKSIVFGGLDGILTSFAVVSGAVGAHLGPVVILAMGISNVLADALSMGAGEYLSSRSYNNYVKKELEREAWELEHFPEGEVMEMIELYESRGMSREDATVVVTRMAKYKQFFLNIMMTEELCLPVPEPDDNINSLKDGMVMFASFAFFGMWPVLGFAVVPMFIPGLTEHELFLVACVITAIALFGLGAYKARFNEKFYIRSGVETVVLGGVCATIAFVVGRFVASFAGEVMEG</sequence>
<evidence type="ECO:0000256" key="6">
    <source>
        <dbReference type="SAM" id="MobiDB-lite"/>
    </source>
</evidence>
<dbReference type="PANTHER" id="PTHR31851">
    <property type="entry name" value="FE(2+)/MN(2+) TRANSPORTER PCL1"/>
    <property type="match status" value="1"/>
</dbReference>
<feature type="transmembrane region" description="Helical" evidence="7">
    <location>
        <begin position="196"/>
        <end position="219"/>
    </location>
</feature>
<keyword evidence="3 7" id="KW-0812">Transmembrane</keyword>
<dbReference type="AlphaFoldDB" id="A0A7S0F192"/>
<feature type="transmembrane region" description="Helical" evidence="7">
    <location>
        <begin position="225"/>
        <end position="245"/>
    </location>
</feature>
<comment type="similarity">
    <text evidence="2">Belongs to the CCC1 family.</text>
</comment>
<reference evidence="8" key="1">
    <citation type="submission" date="2021-01" db="EMBL/GenBank/DDBJ databases">
        <authorList>
            <person name="Corre E."/>
            <person name="Pelletier E."/>
            <person name="Niang G."/>
            <person name="Scheremetjew M."/>
            <person name="Finn R."/>
            <person name="Kale V."/>
            <person name="Holt S."/>
            <person name="Cochrane G."/>
            <person name="Meng A."/>
            <person name="Brown T."/>
            <person name="Cohen L."/>
        </authorList>
    </citation>
    <scope>NUCLEOTIDE SEQUENCE</scope>
    <source>
        <strain evidence="8">CCMP1374</strain>
    </source>
</reference>
<dbReference type="InterPro" id="IPR008217">
    <property type="entry name" value="Ccc1_fam"/>
</dbReference>
<comment type="subcellular location">
    <subcellularLocation>
        <location evidence="1">Endomembrane system</location>
        <topology evidence="1">Multi-pass membrane protein</topology>
    </subcellularLocation>
</comment>
<keyword evidence="4 7" id="KW-1133">Transmembrane helix</keyword>
<name>A0A7S0F192_9EUKA</name>
<dbReference type="Pfam" id="PF01988">
    <property type="entry name" value="VIT1"/>
    <property type="match status" value="1"/>
</dbReference>
<evidence type="ECO:0000313" key="8">
    <source>
        <dbReference type="EMBL" id="CAD8499245.1"/>
    </source>
</evidence>
<dbReference type="EMBL" id="HBEP01026783">
    <property type="protein sequence ID" value="CAD8499245.1"/>
    <property type="molecule type" value="Transcribed_RNA"/>
</dbReference>
<accession>A0A7S0F192</accession>
<evidence type="ECO:0000256" key="1">
    <source>
        <dbReference type="ARBA" id="ARBA00004127"/>
    </source>
</evidence>
<dbReference type="GO" id="GO:0012505">
    <property type="term" value="C:endomembrane system"/>
    <property type="evidence" value="ECO:0007669"/>
    <property type="project" value="UniProtKB-SubCell"/>
</dbReference>
<evidence type="ECO:0000256" key="5">
    <source>
        <dbReference type="ARBA" id="ARBA00023136"/>
    </source>
</evidence>
<protein>
    <recommendedName>
        <fullName evidence="9">Vacuolar iron transporter 1.1</fullName>
    </recommendedName>
</protein>
<evidence type="ECO:0000256" key="3">
    <source>
        <dbReference type="ARBA" id="ARBA00022692"/>
    </source>
</evidence>
<feature type="region of interest" description="Disordered" evidence="6">
    <location>
        <begin position="1"/>
        <end position="20"/>
    </location>
</feature>
<evidence type="ECO:0000256" key="4">
    <source>
        <dbReference type="ARBA" id="ARBA00022989"/>
    </source>
</evidence>
<feature type="transmembrane region" description="Helical" evidence="7">
    <location>
        <begin position="257"/>
        <end position="280"/>
    </location>
</feature>
<dbReference type="GO" id="GO:0005384">
    <property type="term" value="F:manganese ion transmembrane transporter activity"/>
    <property type="evidence" value="ECO:0007669"/>
    <property type="project" value="InterPro"/>
</dbReference>
<evidence type="ECO:0000256" key="2">
    <source>
        <dbReference type="ARBA" id="ARBA00007049"/>
    </source>
</evidence>
<evidence type="ECO:0000256" key="7">
    <source>
        <dbReference type="SAM" id="Phobius"/>
    </source>
</evidence>
<evidence type="ECO:0008006" key="9">
    <source>
        <dbReference type="Google" id="ProtNLM"/>
    </source>
</evidence>